<dbReference type="Gene3D" id="1.10.357.10">
    <property type="entry name" value="Tetracycline Repressor, domain 2"/>
    <property type="match status" value="1"/>
</dbReference>
<organism evidence="2 3">
    <name type="scientific">Lactobacillus kitasatonis</name>
    <dbReference type="NCBI Taxonomy" id="237446"/>
    <lineage>
        <taxon>Bacteria</taxon>
        <taxon>Bacillati</taxon>
        <taxon>Bacillota</taxon>
        <taxon>Bacilli</taxon>
        <taxon>Lactobacillales</taxon>
        <taxon>Lactobacillaceae</taxon>
        <taxon>Lactobacillus</taxon>
    </lineage>
</organism>
<evidence type="ECO:0000259" key="1">
    <source>
        <dbReference type="Pfam" id="PF14278"/>
    </source>
</evidence>
<name>A0ABS1LVX6_9LACO</name>
<evidence type="ECO:0000313" key="3">
    <source>
        <dbReference type="Proteomes" id="UP000640912"/>
    </source>
</evidence>
<gene>
    <name evidence="2" type="ORF">JEM47_08030</name>
</gene>
<dbReference type="InterPro" id="IPR039532">
    <property type="entry name" value="TetR_C_Firmicutes"/>
</dbReference>
<dbReference type="Pfam" id="PF14278">
    <property type="entry name" value="TetR_C_8"/>
    <property type="match status" value="1"/>
</dbReference>
<keyword evidence="3" id="KW-1185">Reference proteome</keyword>
<sequence>MVTQYNDLIDNKEKLAFLEMLKNIAAHQDTYELFFYFHLDRKLSENLDFLHYFVYPSDANAYDKIFVQAAVNAVIKYWLKNQCQESPEEINELIIDKIKCLGLLNNQQ</sequence>
<dbReference type="RefSeq" id="WP_202018469.1">
    <property type="nucleotide sequence ID" value="NZ_JAEHNR010000075.1"/>
</dbReference>
<dbReference type="Proteomes" id="UP000640912">
    <property type="component" value="Unassembled WGS sequence"/>
</dbReference>
<reference evidence="2 3" key="1">
    <citation type="journal article" date="2021" name="Microorganisms">
        <title>Dual Inhibition of Salmonella enterica and Clostridium perfringens by New Probiotic Candidates Isolated from Chicken Intestinal Mucosa.</title>
        <authorList>
            <person name="Lone A."/>
            <person name="Mottawea W."/>
            <person name="Ait Chait Y."/>
            <person name="Hammami R."/>
        </authorList>
    </citation>
    <scope>NUCLEOTIDE SEQUENCE [LARGE SCALE GENOMIC DNA]</scope>
    <source>
        <strain evidence="2 3">A12</strain>
    </source>
</reference>
<protein>
    <submittedName>
        <fullName evidence="2">TetR/AcrR family transcriptional regulator C-terminal domain-containing protein</fullName>
    </submittedName>
</protein>
<comment type="caution">
    <text evidence="2">The sequence shown here is derived from an EMBL/GenBank/DDBJ whole genome shotgun (WGS) entry which is preliminary data.</text>
</comment>
<proteinExistence type="predicted"/>
<evidence type="ECO:0000313" key="2">
    <source>
        <dbReference type="EMBL" id="MBL1072417.1"/>
    </source>
</evidence>
<accession>A0ABS1LVX6</accession>
<dbReference type="EMBL" id="JAEHNR010000075">
    <property type="protein sequence ID" value="MBL1072417.1"/>
    <property type="molecule type" value="Genomic_DNA"/>
</dbReference>
<feature type="domain" description="Transcriptional regulator TetR C-terminal Firmicutes type" evidence="1">
    <location>
        <begin position="28"/>
        <end position="95"/>
    </location>
</feature>